<evidence type="ECO:0000313" key="3">
    <source>
        <dbReference type="Proteomes" id="UP000177039"/>
    </source>
</evidence>
<organism evidence="2 3">
    <name type="scientific">Candidatus Curtissbacteria bacterium RIFCSPLOWO2_01_FULL_42_50</name>
    <dbReference type="NCBI Taxonomy" id="1797730"/>
    <lineage>
        <taxon>Bacteria</taxon>
        <taxon>Candidatus Curtissiibacteriota</taxon>
    </lineage>
</organism>
<dbReference type="AlphaFoldDB" id="A0A1F5H7Q8"/>
<gene>
    <name evidence="2" type="ORF">A3B54_02530</name>
</gene>
<comment type="caution">
    <text evidence="2">The sequence shown here is derived from an EMBL/GenBank/DDBJ whole genome shotgun (WGS) entry which is preliminary data.</text>
</comment>
<dbReference type="Pfam" id="PF08241">
    <property type="entry name" value="Methyltransf_11"/>
    <property type="match status" value="1"/>
</dbReference>
<reference evidence="2 3" key="1">
    <citation type="journal article" date="2016" name="Nat. Commun.">
        <title>Thousands of microbial genomes shed light on interconnected biogeochemical processes in an aquifer system.</title>
        <authorList>
            <person name="Anantharaman K."/>
            <person name="Brown C.T."/>
            <person name="Hug L.A."/>
            <person name="Sharon I."/>
            <person name="Castelle C.J."/>
            <person name="Probst A.J."/>
            <person name="Thomas B.C."/>
            <person name="Singh A."/>
            <person name="Wilkins M.J."/>
            <person name="Karaoz U."/>
            <person name="Brodie E.L."/>
            <person name="Williams K.H."/>
            <person name="Hubbard S.S."/>
            <person name="Banfield J.F."/>
        </authorList>
    </citation>
    <scope>NUCLEOTIDE SEQUENCE [LARGE SCALE GENOMIC DNA]</scope>
</reference>
<dbReference type="Proteomes" id="UP000177039">
    <property type="component" value="Unassembled WGS sequence"/>
</dbReference>
<name>A0A1F5H7Q8_9BACT</name>
<evidence type="ECO:0000259" key="1">
    <source>
        <dbReference type="Pfam" id="PF08241"/>
    </source>
</evidence>
<dbReference type="GO" id="GO:0008757">
    <property type="term" value="F:S-adenosylmethionine-dependent methyltransferase activity"/>
    <property type="evidence" value="ECO:0007669"/>
    <property type="project" value="InterPro"/>
</dbReference>
<dbReference type="SUPFAM" id="SSF53335">
    <property type="entry name" value="S-adenosyl-L-methionine-dependent methyltransferases"/>
    <property type="match status" value="1"/>
</dbReference>
<dbReference type="PANTHER" id="PTHR43861">
    <property type="entry name" value="TRANS-ACONITATE 2-METHYLTRANSFERASE-RELATED"/>
    <property type="match status" value="1"/>
</dbReference>
<dbReference type="InterPro" id="IPR013216">
    <property type="entry name" value="Methyltransf_11"/>
</dbReference>
<dbReference type="EMBL" id="MFBT01000004">
    <property type="protein sequence ID" value="OGE00214.1"/>
    <property type="molecule type" value="Genomic_DNA"/>
</dbReference>
<dbReference type="CDD" id="cd02440">
    <property type="entry name" value="AdoMet_MTases"/>
    <property type="match status" value="1"/>
</dbReference>
<proteinExistence type="predicted"/>
<accession>A0A1F5H7Q8</accession>
<dbReference type="Gene3D" id="3.40.50.150">
    <property type="entry name" value="Vaccinia Virus protein VP39"/>
    <property type="match status" value="1"/>
</dbReference>
<dbReference type="PANTHER" id="PTHR43861:SF6">
    <property type="entry name" value="METHYLTRANSFERASE TYPE 11"/>
    <property type="match status" value="1"/>
</dbReference>
<sequence length="224" mass="25765">MPIKLNRVSKKRLKEIWAQVPPDYYDQGIAKNYLQKLWHTHKLSQIFKLLPEKNSKLSILDIGCSSAVLTAEVAKYLPQAIITGLDSYKDAIIFAREKYPHINFIVADAHKLPFKNKSYDIIICTETLEHLLDPKQALMEAKRVLKSGGKAIISMDSDSLLFRIIWYFWTKTKGKVWKDAHLRKFNTKILEDLIIEAGFKIREKTISHVGMAVTFLAVPNLARK</sequence>
<dbReference type="InterPro" id="IPR029063">
    <property type="entry name" value="SAM-dependent_MTases_sf"/>
</dbReference>
<feature type="domain" description="Methyltransferase type 11" evidence="1">
    <location>
        <begin position="60"/>
        <end position="153"/>
    </location>
</feature>
<protein>
    <recommendedName>
        <fullName evidence="1">Methyltransferase type 11 domain-containing protein</fullName>
    </recommendedName>
</protein>
<evidence type="ECO:0000313" key="2">
    <source>
        <dbReference type="EMBL" id="OGE00214.1"/>
    </source>
</evidence>